<keyword evidence="1" id="KW-0227">DNA damage</keyword>
<keyword evidence="1" id="KW-0378">Hydrolase</keyword>
<dbReference type="GO" id="GO:0006310">
    <property type="term" value="P:DNA recombination"/>
    <property type="evidence" value="ECO:0007669"/>
    <property type="project" value="UniProtKB-KW"/>
</dbReference>
<dbReference type="Proteomes" id="UP000799118">
    <property type="component" value="Unassembled WGS sequence"/>
</dbReference>
<keyword evidence="1" id="KW-0547">Nucleotide-binding</keyword>
<dbReference type="GO" id="GO:0005524">
    <property type="term" value="F:ATP binding"/>
    <property type="evidence" value="ECO:0007669"/>
    <property type="project" value="UniProtKB-KW"/>
</dbReference>
<evidence type="ECO:0000256" key="1">
    <source>
        <dbReference type="RuleBase" id="RU363044"/>
    </source>
</evidence>
<keyword evidence="4" id="KW-1185">Reference proteome</keyword>
<keyword evidence="1" id="KW-0067">ATP-binding</keyword>
<name>A0A6A4GF28_9AGAR</name>
<evidence type="ECO:0000313" key="4">
    <source>
        <dbReference type="Proteomes" id="UP000799118"/>
    </source>
</evidence>
<keyword evidence="1" id="KW-0234">DNA repair</keyword>
<gene>
    <name evidence="3" type="ORF">BT96DRAFT_1101420</name>
</gene>
<dbReference type="OrthoDB" id="432234at2759"/>
<evidence type="ECO:0000313" key="3">
    <source>
        <dbReference type="EMBL" id="KAE9384162.1"/>
    </source>
</evidence>
<dbReference type="EC" id="5.6.2.3" evidence="1"/>
<organism evidence="3 4">
    <name type="scientific">Gymnopus androsaceus JB14</name>
    <dbReference type="NCBI Taxonomy" id="1447944"/>
    <lineage>
        <taxon>Eukaryota</taxon>
        <taxon>Fungi</taxon>
        <taxon>Dikarya</taxon>
        <taxon>Basidiomycota</taxon>
        <taxon>Agaricomycotina</taxon>
        <taxon>Agaricomycetes</taxon>
        <taxon>Agaricomycetidae</taxon>
        <taxon>Agaricales</taxon>
        <taxon>Marasmiineae</taxon>
        <taxon>Omphalotaceae</taxon>
        <taxon>Gymnopus</taxon>
    </lineage>
</organism>
<dbReference type="InterPro" id="IPR027417">
    <property type="entry name" value="P-loop_NTPase"/>
</dbReference>
<sequence>MSSFLKRKAGSSLNLDLSKKPRATLELFFSPQVPLPKKSTNNPMGPLHVAMNSEQTRVMRVIINERMSFFTGAAGTGKSLLLRAIIRGLHQKYTKTKDFQWSMDLYFNNCMILQSSSGNPPQGLLKGFKYAQTLFFVILMKLKYGFLLVITGDFFHLLPIMKNNQEPIFAFESQAWQNTLESTVNLTHVFRQKNSTFVSTLNALCFGAPTEDAITLFNSLSQLLQTSSIHPMELYPLHTQVGQSNASHLSVLLSPKILFVTHDSGTQVNLLNNLLAKEHLELKINMQVMLIKNVDEHLVNGVIGWVSNGDHALLKYVCLSDDGKTPVLASDEKENTPSVKLESKPNKKEKEKAVVVEEKYPLVLFKYLLQDGGYESEAVLIKCNKFKVDDAEGKLLACRVQLPLILAWSMLIHKSQGQTIHYIKVDLGCIFEKDENSNSSCHYQSDHNPKYTEQSYVALLYASSIEGLQIVGFNPKKYRVNQLIVGGNGEAPFFVYAADWGLTIAEIEDMYAAGWKSDHGRDWGSGMWEKQDKVQGRTGTMWALLHVNATGTLNTVQIARKLR</sequence>
<dbReference type="InterPro" id="IPR010285">
    <property type="entry name" value="DNA_helicase_pif1-like_DEAD"/>
</dbReference>
<comment type="similarity">
    <text evidence="1">Belongs to the helicase family.</text>
</comment>
<protein>
    <recommendedName>
        <fullName evidence="1">ATP-dependent DNA helicase</fullName>
        <ecNumber evidence="1">5.6.2.3</ecNumber>
    </recommendedName>
</protein>
<dbReference type="PANTHER" id="PTHR47642">
    <property type="entry name" value="ATP-DEPENDENT DNA HELICASE"/>
    <property type="match status" value="1"/>
</dbReference>
<dbReference type="EMBL" id="ML770207">
    <property type="protein sequence ID" value="KAE9384162.1"/>
    <property type="molecule type" value="Genomic_DNA"/>
</dbReference>
<dbReference type="GO" id="GO:0000723">
    <property type="term" value="P:telomere maintenance"/>
    <property type="evidence" value="ECO:0007669"/>
    <property type="project" value="InterPro"/>
</dbReference>
<evidence type="ECO:0000259" key="2">
    <source>
        <dbReference type="Pfam" id="PF05970"/>
    </source>
</evidence>
<dbReference type="GO" id="GO:0043139">
    <property type="term" value="F:5'-3' DNA helicase activity"/>
    <property type="evidence" value="ECO:0007669"/>
    <property type="project" value="UniProtKB-EC"/>
</dbReference>
<accession>A0A6A4GF28</accession>
<dbReference type="InterPro" id="IPR051055">
    <property type="entry name" value="PIF1_helicase"/>
</dbReference>
<comment type="cofactor">
    <cofactor evidence="1">
        <name>Mg(2+)</name>
        <dbReference type="ChEBI" id="CHEBI:18420"/>
    </cofactor>
</comment>
<dbReference type="GO" id="GO:0006281">
    <property type="term" value="P:DNA repair"/>
    <property type="evidence" value="ECO:0007669"/>
    <property type="project" value="UniProtKB-KW"/>
</dbReference>
<keyword evidence="1" id="KW-0347">Helicase</keyword>
<feature type="domain" description="DNA helicase Pif1-like DEAD-box helicase" evidence="2">
    <location>
        <begin position="145"/>
        <end position="195"/>
    </location>
</feature>
<dbReference type="GO" id="GO:0016787">
    <property type="term" value="F:hydrolase activity"/>
    <property type="evidence" value="ECO:0007669"/>
    <property type="project" value="UniProtKB-KW"/>
</dbReference>
<proteinExistence type="inferred from homology"/>
<dbReference type="SUPFAM" id="SSF52540">
    <property type="entry name" value="P-loop containing nucleoside triphosphate hydrolases"/>
    <property type="match status" value="2"/>
</dbReference>
<dbReference type="Gene3D" id="3.40.50.300">
    <property type="entry name" value="P-loop containing nucleotide triphosphate hydrolases"/>
    <property type="match status" value="1"/>
</dbReference>
<comment type="catalytic activity">
    <reaction evidence="1">
        <text>ATP + H2O = ADP + phosphate + H(+)</text>
        <dbReference type="Rhea" id="RHEA:13065"/>
        <dbReference type="ChEBI" id="CHEBI:15377"/>
        <dbReference type="ChEBI" id="CHEBI:15378"/>
        <dbReference type="ChEBI" id="CHEBI:30616"/>
        <dbReference type="ChEBI" id="CHEBI:43474"/>
        <dbReference type="ChEBI" id="CHEBI:456216"/>
        <dbReference type="EC" id="5.6.2.3"/>
    </reaction>
</comment>
<reference evidence="3" key="1">
    <citation type="journal article" date="2019" name="Environ. Microbiol.">
        <title>Fungal ecological strategies reflected in gene transcription - a case study of two litter decomposers.</title>
        <authorList>
            <person name="Barbi F."/>
            <person name="Kohler A."/>
            <person name="Barry K."/>
            <person name="Baskaran P."/>
            <person name="Daum C."/>
            <person name="Fauchery L."/>
            <person name="Ihrmark K."/>
            <person name="Kuo A."/>
            <person name="LaButti K."/>
            <person name="Lipzen A."/>
            <person name="Morin E."/>
            <person name="Grigoriev I.V."/>
            <person name="Henrissat B."/>
            <person name="Lindahl B."/>
            <person name="Martin F."/>
        </authorList>
    </citation>
    <scope>NUCLEOTIDE SEQUENCE</scope>
    <source>
        <strain evidence="3">JB14</strain>
    </source>
</reference>
<dbReference type="Pfam" id="PF05970">
    <property type="entry name" value="PIF1"/>
    <property type="match status" value="1"/>
</dbReference>
<dbReference type="AlphaFoldDB" id="A0A6A4GF28"/>
<keyword evidence="1" id="KW-0233">DNA recombination</keyword>